<protein>
    <submittedName>
        <fullName evidence="3">Uncharacterized protein</fullName>
    </submittedName>
</protein>
<feature type="signal peptide" evidence="2">
    <location>
        <begin position="1"/>
        <end position="19"/>
    </location>
</feature>
<proteinExistence type="predicted"/>
<evidence type="ECO:0000313" key="4">
    <source>
        <dbReference type="Proteomes" id="UP001164746"/>
    </source>
</evidence>
<organism evidence="3 4">
    <name type="scientific">Mya arenaria</name>
    <name type="common">Soft-shell clam</name>
    <dbReference type="NCBI Taxonomy" id="6604"/>
    <lineage>
        <taxon>Eukaryota</taxon>
        <taxon>Metazoa</taxon>
        <taxon>Spiralia</taxon>
        <taxon>Lophotrochozoa</taxon>
        <taxon>Mollusca</taxon>
        <taxon>Bivalvia</taxon>
        <taxon>Autobranchia</taxon>
        <taxon>Heteroconchia</taxon>
        <taxon>Euheterodonta</taxon>
        <taxon>Imparidentia</taxon>
        <taxon>Neoheterodontei</taxon>
        <taxon>Myida</taxon>
        <taxon>Myoidea</taxon>
        <taxon>Myidae</taxon>
        <taxon>Mya</taxon>
    </lineage>
</organism>
<dbReference type="Proteomes" id="UP001164746">
    <property type="component" value="Chromosome 16"/>
</dbReference>
<name>A0ABY7G4I6_MYAAR</name>
<reference evidence="3" key="1">
    <citation type="submission" date="2022-11" db="EMBL/GenBank/DDBJ databases">
        <title>Centuries of genome instability and evolution in soft-shell clam transmissible cancer (bioRxiv).</title>
        <authorList>
            <person name="Hart S.F.M."/>
            <person name="Yonemitsu M.A."/>
            <person name="Giersch R.M."/>
            <person name="Beal B.F."/>
            <person name="Arriagada G."/>
            <person name="Davis B.W."/>
            <person name="Ostrander E.A."/>
            <person name="Goff S.P."/>
            <person name="Metzger M.J."/>
        </authorList>
    </citation>
    <scope>NUCLEOTIDE SEQUENCE</scope>
    <source>
        <strain evidence="3">MELC-2E11</strain>
        <tissue evidence="3">Siphon/mantle</tissue>
    </source>
</reference>
<accession>A0ABY7G4I6</accession>
<evidence type="ECO:0000256" key="1">
    <source>
        <dbReference type="SAM" id="Phobius"/>
    </source>
</evidence>
<evidence type="ECO:0000313" key="3">
    <source>
        <dbReference type="EMBL" id="WAR29350.1"/>
    </source>
</evidence>
<keyword evidence="1" id="KW-1133">Transmembrane helix</keyword>
<keyword evidence="2" id="KW-0732">Signal</keyword>
<feature type="chain" id="PRO_5045897619" evidence="2">
    <location>
        <begin position="20"/>
        <end position="668"/>
    </location>
</feature>
<dbReference type="EMBL" id="CP111027">
    <property type="protein sequence ID" value="WAR29350.1"/>
    <property type="molecule type" value="Genomic_DNA"/>
</dbReference>
<keyword evidence="1" id="KW-0812">Transmembrane</keyword>
<feature type="transmembrane region" description="Helical" evidence="1">
    <location>
        <begin position="602"/>
        <end position="626"/>
    </location>
</feature>
<keyword evidence="1" id="KW-0472">Membrane</keyword>
<evidence type="ECO:0000256" key="2">
    <source>
        <dbReference type="SAM" id="SignalP"/>
    </source>
</evidence>
<keyword evidence="4" id="KW-1185">Reference proteome</keyword>
<sequence length="668" mass="74079">MATCTVALVLLIAIQHASSIEVSYTCHESASGLFRLALRLNRQGDTLVTALRAYTTGANDVPVPGPDNWGYIFHTAISKDFEEDAELLLQIFTPGLGTEVKVEGQLPTSEFTCYAKVKRDDAVEISIPKAYADASSATLTEWVTSGGGIKVTSFHDRIGVKVIHRRPGTTLDAAQQAQFGLVAFEDTTAITINYNEYTVSTETIEGAPASGPTDTVSLDEYQFLPKHTAAKRFVLPFPSSYMFEYEFDDPVNDQGYTIENPGATVTRAEGAPVFVEGDLNGASDALEIISANPIHVHGIVPTQSTQAGNGRAGFVLPSLEQWSSRQHFYAMEGKKYDLIFVSHKGDMDDIKIKLGSITTSFIGSTLSSQTGFSKTEVTRVMGETDPSRFEYYEHSDFQVTNTDDYRTECGLVEFQAAPNRPFMLIIFEKTDADTSSEHTFSSRFAGSFSSKPGDLLDNDCDGFTDEEVLNGEDDDGDGYIDEDLALREIFEFKPATESIGHFTLNTALSDVFDDYWVIETNPFNAFKVADAPFLFFGVKYEIASCASAQRKRRDISGAISEHFASVHVSISGNRTDEYGSSNTKEHSKVITDEHSCEKDTNFWLSIAGLGAISLMELFMIGGMMWYKRHVMRLLHETLIGYRISDTFLFSIIKYYEQTNYWIIFYSKV</sequence>
<gene>
    <name evidence="3" type="ORF">MAR_002918</name>
</gene>